<keyword evidence="2" id="KW-1185">Reference proteome</keyword>
<accession>G2T1B5</accession>
<reference evidence="1 2" key="1">
    <citation type="journal article" date="2015" name="Genome Announc.">
        <title>Complete genome sequence of the human gut symbiont Roseburia hominis.</title>
        <authorList>
            <person name="Travis A.J."/>
            <person name="Kelly D."/>
            <person name="Flint H.J."/>
            <person name="Aminov R.I."/>
        </authorList>
    </citation>
    <scope>NUCLEOTIDE SEQUENCE [LARGE SCALE GENOMIC DNA]</scope>
    <source>
        <strain evidence="2">DSM 16839 / JCM 17582 / NCIMB 14029 / A2-183</strain>
    </source>
</reference>
<organism evidence="1 2">
    <name type="scientific">Roseburia hominis (strain DSM 16839 / JCM 17582 / NCIMB 14029 / A2-183)</name>
    <dbReference type="NCBI Taxonomy" id="585394"/>
    <lineage>
        <taxon>Bacteria</taxon>
        <taxon>Bacillati</taxon>
        <taxon>Bacillota</taxon>
        <taxon>Clostridia</taxon>
        <taxon>Lachnospirales</taxon>
        <taxon>Lachnospiraceae</taxon>
        <taxon>Roseburia</taxon>
    </lineage>
</organism>
<dbReference type="KEGG" id="rho:RHOM_06130"/>
<dbReference type="Proteomes" id="UP000008178">
    <property type="component" value="Chromosome"/>
</dbReference>
<gene>
    <name evidence="1" type="ordered locus">RHOM_06130</name>
</gene>
<sequence length="54" mass="6273">MRVNFAPRPAFSIGKSLLFHTIFTLLIEVRSYEDLAASVSYLKEHHLHPFDEMP</sequence>
<dbReference type="HOGENOM" id="CLU_3047606_0_0_9"/>
<evidence type="ECO:0000313" key="2">
    <source>
        <dbReference type="Proteomes" id="UP000008178"/>
    </source>
</evidence>
<dbReference type="AlphaFoldDB" id="G2T1B5"/>
<protein>
    <submittedName>
        <fullName evidence="1">Uncharacterized protein</fullName>
    </submittedName>
</protein>
<proteinExistence type="predicted"/>
<name>G2T1B5_ROSHA</name>
<evidence type="ECO:0000313" key="1">
    <source>
        <dbReference type="EMBL" id="AEN96345.1"/>
    </source>
</evidence>
<dbReference type="EMBL" id="CP003040">
    <property type="protein sequence ID" value="AEN96345.1"/>
    <property type="molecule type" value="Genomic_DNA"/>
</dbReference>